<dbReference type="Proteomes" id="UP000006135">
    <property type="component" value="Chromosome"/>
</dbReference>
<reference evidence="2 3" key="1">
    <citation type="journal article" date="2011" name="J. Genet. Genomics">
        <title>Unraveling the Acidithiobacillus caldus complete genome and its central metabolisms for carbon assimilation.</title>
        <authorList>
            <person name="You X.Y."/>
            <person name="Guo X."/>
            <person name="Zheng H.J."/>
            <person name="Zhang M.J."/>
            <person name="Liu L.J."/>
            <person name="Zhu Y.Q."/>
            <person name="Zhu B."/>
            <person name="Wang S.Y."/>
            <person name="Zhao G.P."/>
            <person name="Poetsch A."/>
            <person name="Jiang C.Y."/>
            <person name="Liu S.J."/>
        </authorList>
    </citation>
    <scope>NUCLEOTIDE SEQUENCE [LARGE SCALE GENOMIC DNA]</scope>
    <source>
        <strain evidence="2 3">SM-1</strain>
    </source>
</reference>
<dbReference type="STRING" id="990288.Atc_1291"/>
<keyword evidence="3" id="KW-1185">Reference proteome</keyword>
<evidence type="ECO:0008006" key="4">
    <source>
        <dbReference type="Google" id="ProtNLM"/>
    </source>
</evidence>
<organism evidence="2 3">
    <name type="scientific">Acidithiobacillus caldus (strain SM-1)</name>
    <dbReference type="NCBI Taxonomy" id="990288"/>
    <lineage>
        <taxon>Bacteria</taxon>
        <taxon>Pseudomonadati</taxon>
        <taxon>Pseudomonadota</taxon>
        <taxon>Acidithiobacillia</taxon>
        <taxon>Acidithiobacillales</taxon>
        <taxon>Acidithiobacillaceae</taxon>
        <taxon>Acidithiobacillus</taxon>
    </lineage>
</organism>
<name>F9ZNV9_ACICS</name>
<dbReference type="GeneID" id="92931274"/>
<dbReference type="InterPro" id="IPR010183">
    <property type="entry name" value="Phage_lambda_Bet"/>
</dbReference>
<dbReference type="KEGG" id="acu:Atc_1291"/>
<feature type="compositionally biased region" description="Acidic residues" evidence="1">
    <location>
        <begin position="284"/>
        <end position="294"/>
    </location>
</feature>
<dbReference type="GO" id="GO:0006310">
    <property type="term" value="P:DNA recombination"/>
    <property type="evidence" value="ECO:0007669"/>
    <property type="project" value="InterPro"/>
</dbReference>
<dbReference type="OrthoDB" id="6154571at2"/>
<sequence length="294" mass="32413">MNAVVQSKKSQSITTIPALEMSEQELISVLENSIYPGASRESIKMAISYCAAAKLDPLQKPVHIVPMWDTKAKRMRDVILPGIGLYRTQAARSGEYAGVSEPEFGEDVTETIGGVKVTYPKWCKATVKRRLPSGEIVEFSAKEFWKENYAVKGGQEKSIAPNAMWAKRPYGQLAKCAEAQALRKAFPELGAQPTAEEMQGSTIETSEVIDGQTGEIIQVQKSPARPALEPYPEEYFRQNLPKWKDLVESGKRSADDILAMIRSKATLTSEQEAAIRSLSHPDGSTEDFAEVGEE</sequence>
<gene>
    <name evidence="2" type="ordered locus">Atc_1291</name>
</gene>
<dbReference type="Pfam" id="PF03837">
    <property type="entry name" value="RecT"/>
    <property type="match status" value="1"/>
</dbReference>
<dbReference type="NCBIfam" id="TIGR01913">
    <property type="entry name" value="bet_lambda"/>
    <property type="match status" value="1"/>
</dbReference>
<dbReference type="HOGENOM" id="CLU_072329_0_0_6"/>
<dbReference type="RefSeq" id="WP_014002807.1">
    <property type="nucleotide sequence ID" value="NC_015850.1"/>
</dbReference>
<evidence type="ECO:0000313" key="3">
    <source>
        <dbReference type="Proteomes" id="UP000006135"/>
    </source>
</evidence>
<evidence type="ECO:0000313" key="2">
    <source>
        <dbReference type="EMBL" id="AEK57940.1"/>
    </source>
</evidence>
<dbReference type="GO" id="GO:0003677">
    <property type="term" value="F:DNA binding"/>
    <property type="evidence" value="ECO:0007669"/>
    <property type="project" value="InterPro"/>
</dbReference>
<dbReference type="InterPro" id="IPR018330">
    <property type="entry name" value="RecT_fam"/>
</dbReference>
<evidence type="ECO:0000256" key="1">
    <source>
        <dbReference type="SAM" id="MobiDB-lite"/>
    </source>
</evidence>
<proteinExistence type="predicted"/>
<feature type="region of interest" description="Disordered" evidence="1">
    <location>
        <begin position="269"/>
        <end position="294"/>
    </location>
</feature>
<accession>F9ZNV9</accession>
<dbReference type="AlphaFoldDB" id="F9ZNV9"/>
<dbReference type="EMBL" id="CP002573">
    <property type="protein sequence ID" value="AEK57940.1"/>
    <property type="molecule type" value="Genomic_DNA"/>
</dbReference>
<protein>
    <recommendedName>
        <fullName evidence="4">Phage recombination protein Bet</fullName>
    </recommendedName>
</protein>